<proteinExistence type="predicted"/>
<dbReference type="EMBL" id="CP012159">
    <property type="protein sequence ID" value="AKT40385.1"/>
    <property type="molecule type" value="Genomic_DNA"/>
</dbReference>
<organism evidence="2 3">
    <name type="scientific">Chondromyces crocatus</name>
    <dbReference type="NCBI Taxonomy" id="52"/>
    <lineage>
        <taxon>Bacteria</taxon>
        <taxon>Pseudomonadati</taxon>
        <taxon>Myxococcota</taxon>
        <taxon>Polyangia</taxon>
        <taxon>Polyangiales</taxon>
        <taxon>Polyangiaceae</taxon>
        <taxon>Chondromyces</taxon>
    </lineage>
</organism>
<dbReference type="KEGG" id="ccro:CMC5_045380"/>
<protein>
    <submittedName>
        <fullName evidence="2">Uncharacterized protein</fullName>
    </submittedName>
</protein>
<gene>
    <name evidence="2" type="ORF">CMC5_045380</name>
</gene>
<accession>A0A0K1EHP9</accession>
<dbReference type="STRING" id="52.CMC5_045380"/>
<name>A0A0K1EHP9_CHOCO</name>
<evidence type="ECO:0000256" key="1">
    <source>
        <dbReference type="SAM" id="MobiDB-lite"/>
    </source>
</evidence>
<evidence type="ECO:0000313" key="2">
    <source>
        <dbReference type="EMBL" id="AKT40385.1"/>
    </source>
</evidence>
<dbReference type="Proteomes" id="UP000067626">
    <property type="component" value="Chromosome"/>
</dbReference>
<feature type="region of interest" description="Disordered" evidence="1">
    <location>
        <begin position="1"/>
        <end position="55"/>
    </location>
</feature>
<feature type="compositionally biased region" description="Basic and acidic residues" evidence="1">
    <location>
        <begin position="45"/>
        <end position="55"/>
    </location>
</feature>
<reference evidence="2 3" key="1">
    <citation type="submission" date="2015-07" db="EMBL/GenBank/DDBJ databases">
        <title>Genome analysis of myxobacterium Chondromyces crocatus Cm c5 reveals a high potential for natural compound synthesis and the genetic basis for the loss of fruiting body formation.</title>
        <authorList>
            <person name="Zaburannyi N."/>
            <person name="Bunk B."/>
            <person name="Maier J."/>
            <person name="Overmann J."/>
            <person name="Mueller R."/>
        </authorList>
    </citation>
    <scope>NUCLEOTIDE SEQUENCE [LARGE SCALE GENOMIC DNA]</scope>
    <source>
        <strain evidence="2 3">Cm c5</strain>
    </source>
</reference>
<keyword evidence="3" id="KW-1185">Reference proteome</keyword>
<evidence type="ECO:0000313" key="3">
    <source>
        <dbReference type="Proteomes" id="UP000067626"/>
    </source>
</evidence>
<sequence length="55" mass="6276">MSREQTSLTLAARRRPSRATENFPRKRRGTPAGGESRAFTVSNEHALHRESQPWV</sequence>
<dbReference type="AlphaFoldDB" id="A0A0K1EHP9"/>